<dbReference type="Pfam" id="PF13672">
    <property type="entry name" value="PP2C_2"/>
    <property type="match status" value="1"/>
</dbReference>
<evidence type="ECO:0000256" key="1">
    <source>
        <dbReference type="SAM" id="MobiDB-lite"/>
    </source>
</evidence>
<protein>
    <submittedName>
        <fullName evidence="3">Serine/threonine-protein phosphatase</fullName>
    </submittedName>
</protein>
<dbReference type="AlphaFoldDB" id="A0A4S5E8H7"/>
<name>A0A4S5E8H7_9MICC</name>
<dbReference type="RefSeq" id="WP_136453214.1">
    <property type="nucleotide sequence ID" value="NZ_SSWH01000002.1"/>
</dbReference>
<dbReference type="GO" id="GO:0004722">
    <property type="term" value="F:protein serine/threonine phosphatase activity"/>
    <property type="evidence" value="ECO:0007669"/>
    <property type="project" value="InterPro"/>
</dbReference>
<dbReference type="InterPro" id="IPR036457">
    <property type="entry name" value="PPM-type-like_dom_sf"/>
</dbReference>
<dbReference type="InterPro" id="IPR015655">
    <property type="entry name" value="PP2C"/>
</dbReference>
<dbReference type="SUPFAM" id="SSF81606">
    <property type="entry name" value="PP2C-like"/>
    <property type="match status" value="1"/>
</dbReference>
<evidence type="ECO:0000313" key="3">
    <source>
        <dbReference type="EMBL" id="THJ67813.1"/>
    </source>
</evidence>
<comment type="caution">
    <text evidence="3">The sequence shown here is derived from an EMBL/GenBank/DDBJ whole genome shotgun (WGS) entry which is preliminary data.</text>
</comment>
<accession>A0A4S5E8H7</accession>
<gene>
    <name evidence="3" type="ORF">E8P82_02960</name>
</gene>
<feature type="region of interest" description="Disordered" evidence="1">
    <location>
        <begin position="1"/>
        <end position="31"/>
    </location>
</feature>
<evidence type="ECO:0000313" key="4">
    <source>
        <dbReference type="Proteomes" id="UP000305233"/>
    </source>
</evidence>
<dbReference type="InterPro" id="IPR001932">
    <property type="entry name" value="PPM-type_phosphatase-like_dom"/>
</dbReference>
<organism evidence="3 4">
    <name type="scientific">Arthrobacter echini</name>
    <dbReference type="NCBI Taxonomy" id="1529066"/>
    <lineage>
        <taxon>Bacteria</taxon>
        <taxon>Bacillati</taxon>
        <taxon>Actinomycetota</taxon>
        <taxon>Actinomycetes</taxon>
        <taxon>Micrococcales</taxon>
        <taxon>Micrococcaceae</taxon>
        <taxon>Arthrobacter</taxon>
    </lineage>
</organism>
<dbReference type="PANTHER" id="PTHR47992">
    <property type="entry name" value="PROTEIN PHOSPHATASE"/>
    <property type="match status" value="1"/>
</dbReference>
<reference evidence="3 4" key="1">
    <citation type="submission" date="2019-04" db="EMBL/GenBank/DDBJ databases">
        <authorList>
            <person name="Liu Q."/>
            <person name="Xin Y.-H."/>
        </authorList>
    </citation>
    <scope>NUCLEOTIDE SEQUENCE [LARGE SCALE GENOMIC DNA]</scope>
    <source>
        <strain evidence="3 4">AM23</strain>
    </source>
</reference>
<dbReference type="SMART" id="SM00332">
    <property type="entry name" value="PP2Cc"/>
    <property type="match status" value="1"/>
</dbReference>
<dbReference type="OrthoDB" id="9801841at2"/>
<sequence length="310" mass="32910">MHDRQVHGSHAIDINAVPADSHSAREREGRSSAGLGNRLRYGFGTDVGLVRELNEDSFVAIAPVFAVADGMGGHEAGEVASSICVRTLEASSITAGTEPHVTVEYLEDLIDQVDQRIRSEAGGDAGTTLTGVVLVEESAAPHWLFFNVGDSRSYRLSSGTFGQISVDHSEVQELVDTGQLTEDEARTHPRRHVVTRALGAGDDTEADFWLLPVEDGDRLLLCSDGLSGELTDDEICSILSIAAEPQEVCDELIAAALRSGARDNVTAIVVDAATREADDAATPGAEDTTTTPFRGFFAADGIGPAGWRRP</sequence>
<dbReference type="EMBL" id="SSWH01000002">
    <property type="protein sequence ID" value="THJ67813.1"/>
    <property type="molecule type" value="Genomic_DNA"/>
</dbReference>
<keyword evidence="4" id="KW-1185">Reference proteome</keyword>
<dbReference type="SMART" id="SM00331">
    <property type="entry name" value="PP2C_SIG"/>
    <property type="match status" value="1"/>
</dbReference>
<dbReference type="CDD" id="cd00143">
    <property type="entry name" value="PP2Cc"/>
    <property type="match status" value="1"/>
</dbReference>
<proteinExistence type="predicted"/>
<dbReference type="Proteomes" id="UP000305233">
    <property type="component" value="Unassembled WGS sequence"/>
</dbReference>
<dbReference type="PROSITE" id="PS51746">
    <property type="entry name" value="PPM_2"/>
    <property type="match status" value="1"/>
</dbReference>
<evidence type="ECO:0000259" key="2">
    <source>
        <dbReference type="PROSITE" id="PS51746"/>
    </source>
</evidence>
<dbReference type="Gene3D" id="3.60.40.10">
    <property type="entry name" value="PPM-type phosphatase domain"/>
    <property type="match status" value="1"/>
</dbReference>
<feature type="domain" description="PPM-type phosphatase" evidence="2">
    <location>
        <begin position="40"/>
        <end position="272"/>
    </location>
</feature>